<reference evidence="2" key="2">
    <citation type="journal article" date="2015" name="Fish Shellfish Immunol.">
        <title>Early steps in the European eel (Anguilla anguilla)-Vibrio vulnificus interaction in the gills: Role of the RtxA13 toxin.</title>
        <authorList>
            <person name="Callol A."/>
            <person name="Pajuelo D."/>
            <person name="Ebbesson L."/>
            <person name="Teles M."/>
            <person name="MacKenzie S."/>
            <person name="Amaro C."/>
        </authorList>
    </citation>
    <scope>NUCLEOTIDE SEQUENCE</scope>
</reference>
<name>A0A0E9V3K8_ANGAN</name>
<reference evidence="2" key="1">
    <citation type="submission" date="2014-11" db="EMBL/GenBank/DDBJ databases">
        <authorList>
            <person name="Amaro Gonzalez C."/>
        </authorList>
    </citation>
    <scope>NUCLEOTIDE SEQUENCE</scope>
</reference>
<keyword evidence="1" id="KW-0472">Membrane</keyword>
<keyword evidence="1" id="KW-0812">Transmembrane</keyword>
<proteinExistence type="predicted"/>
<dbReference type="AlphaFoldDB" id="A0A0E9V3K8"/>
<sequence length="41" mass="4567">MVVLERRRMLAAKKSVALCPQYNLAVGTTILLILTVCYASR</sequence>
<accession>A0A0E9V3K8</accession>
<feature type="transmembrane region" description="Helical" evidence="1">
    <location>
        <begin position="20"/>
        <end position="39"/>
    </location>
</feature>
<protein>
    <submittedName>
        <fullName evidence="2">Uncharacterized protein</fullName>
    </submittedName>
</protein>
<dbReference type="EMBL" id="GBXM01036557">
    <property type="protein sequence ID" value="JAH72020.1"/>
    <property type="molecule type" value="Transcribed_RNA"/>
</dbReference>
<evidence type="ECO:0000313" key="2">
    <source>
        <dbReference type="EMBL" id="JAH72020.1"/>
    </source>
</evidence>
<organism evidence="2">
    <name type="scientific">Anguilla anguilla</name>
    <name type="common">European freshwater eel</name>
    <name type="synonym">Muraena anguilla</name>
    <dbReference type="NCBI Taxonomy" id="7936"/>
    <lineage>
        <taxon>Eukaryota</taxon>
        <taxon>Metazoa</taxon>
        <taxon>Chordata</taxon>
        <taxon>Craniata</taxon>
        <taxon>Vertebrata</taxon>
        <taxon>Euteleostomi</taxon>
        <taxon>Actinopterygii</taxon>
        <taxon>Neopterygii</taxon>
        <taxon>Teleostei</taxon>
        <taxon>Anguilliformes</taxon>
        <taxon>Anguillidae</taxon>
        <taxon>Anguilla</taxon>
    </lineage>
</organism>
<keyword evidence="1" id="KW-1133">Transmembrane helix</keyword>
<evidence type="ECO:0000256" key="1">
    <source>
        <dbReference type="SAM" id="Phobius"/>
    </source>
</evidence>